<keyword evidence="3" id="KW-0238">DNA-binding</keyword>
<dbReference type="PANTHER" id="PTHR31194:SF202">
    <property type="entry name" value="ETHYLENE-RESPONSIVE TRANSCRIPTION FACTOR ERF070"/>
    <property type="match status" value="1"/>
</dbReference>
<dbReference type="CDD" id="cd00018">
    <property type="entry name" value="AP2"/>
    <property type="match status" value="1"/>
</dbReference>
<reference evidence="7 8" key="2">
    <citation type="journal article" date="2017" name="Nature">
        <title>The Apostasia genome and the evolution of orchids.</title>
        <authorList>
            <person name="Zhang G.Q."/>
            <person name="Liu K.W."/>
            <person name="Li Z."/>
            <person name="Lohaus R."/>
            <person name="Hsiao Y.Y."/>
            <person name="Niu S.C."/>
            <person name="Wang J.Y."/>
            <person name="Lin Y.C."/>
            <person name="Xu Q."/>
            <person name="Chen L.J."/>
            <person name="Yoshida K."/>
            <person name="Fujiwara S."/>
            <person name="Wang Z.W."/>
            <person name="Zhang Y.Q."/>
            <person name="Mitsuda N."/>
            <person name="Wang M."/>
            <person name="Liu G.H."/>
            <person name="Pecoraro L."/>
            <person name="Huang H.X."/>
            <person name="Xiao X.J."/>
            <person name="Lin M."/>
            <person name="Wu X.Y."/>
            <person name="Wu W.L."/>
            <person name="Chen Y.Y."/>
            <person name="Chang S.B."/>
            <person name="Sakamoto S."/>
            <person name="Ohme-Takagi M."/>
            <person name="Yagi M."/>
            <person name="Zeng S.J."/>
            <person name="Shen C.Y."/>
            <person name="Yeh C.M."/>
            <person name="Luo Y.B."/>
            <person name="Tsai W.C."/>
            <person name="Van de Peer Y."/>
            <person name="Liu Z.J."/>
        </authorList>
    </citation>
    <scope>NUCLEOTIDE SEQUENCE [LARGE SCALE GENOMIC DNA]</scope>
    <source>
        <tissue evidence="7">The whole plant</tissue>
    </source>
</reference>
<evidence type="ECO:0000259" key="6">
    <source>
        <dbReference type="PROSITE" id="PS51032"/>
    </source>
</evidence>
<name>A0A2I0WWJ9_9ASPA</name>
<evidence type="ECO:0000256" key="1">
    <source>
        <dbReference type="ARBA" id="ARBA00004123"/>
    </source>
</evidence>
<dbReference type="GO" id="GO:0005634">
    <property type="term" value="C:nucleus"/>
    <property type="evidence" value="ECO:0007669"/>
    <property type="project" value="UniProtKB-SubCell"/>
</dbReference>
<reference evidence="7 8" key="1">
    <citation type="journal article" date="2016" name="Sci. Rep.">
        <title>The Dendrobium catenatum Lindl. genome sequence provides insights into polysaccharide synthase, floral development and adaptive evolution.</title>
        <authorList>
            <person name="Zhang G.Q."/>
            <person name="Xu Q."/>
            <person name="Bian C."/>
            <person name="Tsai W.C."/>
            <person name="Yeh C.M."/>
            <person name="Liu K.W."/>
            <person name="Yoshida K."/>
            <person name="Zhang L.S."/>
            <person name="Chang S.B."/>
            <person name="Chen F."/>
            <person name="Shi Y."/>
            <person name="Su Y.Y."/>
            <person name="Zhang Y.Q."/>
            <person name="Chen L.J."/>
            <person name="Yin Y."/>
            <person name="Lin M."/>
            <person name="Huang H."/>
            <person name="Deng H."/>
            <person name="Wang Z.W."/>
            <person name="Zhu S.L."/>
            <person name="Zhao X."/>
            <person name="Deng C."/>
            <person name="Niu S.C."/>
            <person name="Huang J."/>
            <person name="Wang M."/>
            <person name="Liu G.H."/>
            <person name="Yang H.J."/>
            <person name="Xiao X.J."/>
            <person name="Hsiao Y.Y."/>
            <person name="Wu W.L."/>
            <person name="Chen Y.Y."/>
            <person name="Mitsuda N."/>
            <person name="Ohme-Takagi M."/>
            <person name="Luo Y.B."/>
            <person name="Van de Peer Y."/>
            <person name="Liu Z.J."/>
        </authorList>
    </citation>
    <scope>NUCLEOTIDE SEQUENCE [LARGE SCALE GENOMIC DNA]</scope>
    <source>
        <tissue evidence="7">The whole plant</tissue>
    </source>
</reference>
<dbReference type="EMBL" id="KZ502395">
    <property type="protein sequence ID" value="PKU80038.1"/>
    <property type="molecule type" value="Genomic_DNA"/>
</dbReference>
<dbReference type="Gene3D" id="3.30.730.10">
    <property type="entry name" value="AP2/ERF domain"/>
    <property type="match status" value="1"/>
</dbReference>
<evidence type="ECO:0000256" key="5">
    <source>
        <dbReference type="ARBA" id="ARBA00023242"/>
    </source>
</evidence>
<dbReference type="OrthoDB" id="787010at2759"/>
<evidence type="ECO:0000256" key="4">
    <source>
        <dbReference type="ARBA" id="ARBA00023163"/>
    </source>
</evidence>
<gene>
    <name evidence="7" type="primary">ERF118</name>
    <name evidence="7" type="ORF">MA16_Dca014404</name>
</gene>
<dbReference type="GO" id="GO:0003677">
    <property type="term" value="F:DNA binding"/>
    <property type="evidence" value="ECO:0007669"/>
    <property type="project" value="UniProtKB-KW"/>
</dbReference>
<comment type="subcellular location">
    <subcellularLocation>
        <location evidence="1">Nucleus</location>
    </subcellularLocation>
</comment>
<dbReference type="InterPro" id="IPR001471">
    <property type="entry name" value="AP2/ERF_dom"/>
</dbReference>
<dbReference type="GO" id="GO:0003700">
    <property type="term" value="F:DNA-binding transcription factor activity"/>
    <property type="evidence" value="ECO:0007669"/>
    <property type="project" value="InterPro"/>
</dbReference>
<organism evidence="7 8">
    <name type="scientific">Dendrobium catenatum</name>
    <dbReference type="NCBI Taxonomy" id="906689"/>
    <lineage>
        <taxon>Eukaryota</taxon>
        <taxon>Viridiplantae</taxon>
        <taxon>Streptophyta</taxon>
        <taxon>Embryophyta</taxon>
        <taxon>Tracheophyta</taxon>
        <taxon>Spermatophyta</taxon>
        <taxon>Magnoliopsida</taxon>
        <taxon>Liliopsida</taxon>
        <taxon>Asparagales</taxon>
        <taxon>Orchidaceae</taxon>
        <taxon>Epidendroideae</taxon>
        <taxon>Malaxideae</taxon>
        <taxon>Dendrobiinae</taxon>
        <taxon>Dendrobium</taxon>
    </lineage>
</organism>
<evidence type="ECO:0000256" key="3">
    <source>
        <dbReference type="ARBA" id="ARBA00023125"/>
    </source>
</evidence>
<dbReference type="SUPFAM" id="SSF54171">
    <property type="entry name" value="DNA-binding domain"/>
    <property type="match status" value="1"/>
</dbReference>
<dbReference type="Proteomes" id="UP000233837">
    <property type="component" value="Unassembled WGS sequence"/>
</dbReference>
<dbReference type="AlphaFoldDB" id="A0A2I0WWJ9"/>
<protein>
    <submittedName>
        <fullName evidence="7">Ethylene-responsive transcription factor ERF118</fullName>
    </submittedName>
</protein>
<proteinExistence type="predicted"/>
<keyword evidence="5" id="KW-0539">Nucleus</keyword>
<dbReference type="InterPro" id="IPR036955">
    <property type="entry name" value="AP2/ERF_dom_sf"/>
</dbReference>
<evidence type="ECO:0000256" key="2">
    <source>
        <dbReference type="ARBA" id="ARBA00023015"/>
    </source>
</evidence>
<dbReference type="SMART" id="SM00380">
    <property type="entry name" value="AP2"/>
    <property type="match status" value="1"/>
</dbReference>
<keyword evidence="8" id="KW-1185">Reference proteome</keyword>
<accession>A0A2I0WWJ9</accession>
<dbReference type="InterPro" id="IPR016177">
    <property type="entry name" value="DNA-bd_dom_sf"/>
</dbReference>
<dbReference type="Pfam" id="PF00847">
    <property type="entry name" value="AP2"/>
    <property type="match status" value="1"/>
</dbReference>
<keyword evidence="4" id="KW-0804">Transcription</keyword>
<dbReference type="PANTHER" id="PTHR31194">
    <property type="entry name" value="SHN SHINE , DNA BINDING / TRANSCRIPTION FACTOR"/>
    <property type="match status" value="1"/>
</dbReference>
<sequence length="285" mass="31435">MSGPQRQLLIQDMMRAKIKKKATAVRKFESKPMRRIRVLLNDPDATDSSGDEDDLFPVLNLKKRVVREIALLPFRLNPISSSSSSTFTIDGPENPKKLKTLKLRRIAPTTSSPRFKGVRQRRWGKWAAEIRDPIRGVRKWLGTYDSAEEAAEAYQEAFTRIQAEKLGLQLSSTPPPSSSTSSSISERTLSLASPSSVLDVSAQQIPAPSKPSELPLAPQVEAFDDMDPVDINFTFSGCPSADFLVGNLDDSGDFLVGNLGDDFVGLDDLPLWDPHFDGGDLSFLD</sequence>
<feature type="domain" description="AP2/ERF" evidence="6">
    <location>
        <begin position="114"/>
        <end position="171"/>
    </location>
</feature>
<keyword evidence="2" id="KW-0805">Transcription regulation</keyword>
<evidence type="ECO:0000313" key="8">
    <source>
        <dbReference type="Proteomes" id="UP000233837"/>
    </source>
</evidence>
<dbReference type="PROSITE" id="PS51032">
    <property type="entry name" value="AP2_ERF"/>
    <property type="match status" value="1"/>
</dbReference>
<evidence type="ECO:0000313" key="7">
    <source>
        <dbReference type="EMBL" id="PKU80038.1"/>
    </source>
</evidence>
<dbReference type="InterPro" id="IPR050913">
    <property type="entry name" value="AP2/ERF_ERF"/>
</dbReference>
<dbReference type="PRINTS" id="PR00367">
    <property type="entry name" value="ETHRSPELEMNT"/>
</dbReference>